<accession>A7SE94</accession>
<dbReference type="EMBL" id="DS469635">
    <property type="protein sequence ID" value="EDO37996.1"/>
    <property type="molecule type" value="Genomic_DNA"/>
</dbReference>
<feature type="domain" description="PH" evidence="1">
    <location>
        <begin position="5"/>
        <end position="109"/>
    </location>
</feature>
<dbReference type="SUPFAM" id="SSF50729">
    <property type="entry name" value="PH domain-like"/>
    <property type="match status" value="1"/>
</dbReference>
<evidence type="ECO:0000313" key="3">
    <source>
        <dbReference type="Proteomes" id="UP000001593"/>
    </source>
</evidence>
<evidence type="ECO:0000313" key="2">
    <source>
        <dbReference type="EMBL" id="EDO37996.1"/>
    </source>
</evidence>
<sequence length="146" mass="16619">MTMAQSKSGFLLLSDNESNVKHRLLAVAYTEVSEPFVLFYNGAMGIWKKPCAVVRLRDCIVRDQDKLTFIVTPGGERIGGGPGFLAFTAESSTEKDSWVAVFKTFQQKKNTHEIRERRKRCVPKLAAIEETEEKEQLQRRISLLRV</sequence>
<protein>
    <recommendedName>
        <fullName evidence="1">PH domain-containing protein</fullName>
    </recommendedName>
</protein>
<reference evidence="2 3" key="1">
    <citation type="journal article" date="2007" name="Science">
        <title>Sea anemone genome reveals ancestral eumetazoan gene repertoire and genomic organization.</title>
        <authorList>
            <person name="Putnam N.H."/>
            <person name="Srivastava M."/>
            <person name="Hellsten U."/>
            <person name="Dirks B."/>
            <person name="Chapman J."/>
            <person name="Salamov A."/>
            <person name="Terry A."/>
            <person name="Shapiro H."/>
            <person name="Lindquist E."/>
            <person name="Kapitonov V.V."/>
            <person name="Jurka J."/>
            <person name="Genikhovich G."/>
            <person name="Grigoriev I.V."/>
            <person name="Lucas S.M."/>
            <person name="Steele R.E."/>
            <person name="Finnerty J.R."/>
            <person name="Technau U."/>
            <person name="Martindale M.Q."/>
            <person name="Rokhsar D.S."/>
        </authorList>
    </citation>
    <scope>NUCLEOTIDE SEQUENCE [LARGE SCALE GENOMIC DNA]</scope>
    <source>
        <strain evidence="3">CH2 X CH6</strain>
    </source>
</reference>
<dbReference type="HOGENOM" id="CLU_1779621_0_0_1"/>
<name>A7SE94_NEMVE</name>
<organism evidence="2 3">
    <name type="scientific">Nematostella vectensis</name>
    <name type="common">Starlet sea anemone</name>
    <dbReference type="NCBI Taxonomy" id="45351"/>
    <lineage>
        <taxon>Eukaryota</taxon>
        <taxon>Metazoa</taxon>
        <taxon>Cnidaria</taxon>
        <taxon>Anthozoa</taxon>
        <taxon>Hexacorallia</taxon>
        <taxon>Actiniaria</taxon>
        <taxon>Edwardsiidae</taxon>
        <taxon>Nematostella</taxon>
    </lineage>
</organism>
<evidence type="ECO:0000259" key="1">
    <source>
        <dbReference type="SMART" id="SM00233"/>
    </source>
</evidence>
<proteinExistence type="predicted"/>
<keyword evidence="3" id="KW-1185">Reference proteome</keyword>
<gene>
    <name evidence="2" type="ORF">NEMVEDRAFT_v1g244653</name>
</gene>
<dbReference type="AlphaFoldDB" id="A7SE94"/>
<dbReference type="OMA" id="WIRIFRQ"/>
<dbReference type="SMART" id="SM00233">
    <property type="entry name" value="PH"/>
    <property type="match status" value="1"/>
</dbReference>
<dbReference type="InterPro" id="IPR001849">
    <property type="entry name" value="PH_domain"/>
</dbReference>
<dbReference type="Proteomes" id="UP000001593">
    <property type="component" value="Unassembled WGS sequence"/>
</dbReference>
<dbReference type="InParanoid" id="A7SE94"/>